<keyword evidence="3" id="KW-1185">Reference proteome</keyword>
<proteinExistence type="predicted"/>
<evidence type="ECO:0008006" key="4">
    <source>
        <dbReference type="Google" id="ProtNLM"/>
    </source>
</evidence>
<comment type="caution">
    <text evidence="2">The sequence shown here is derived from an EMBL/GenBank/DDBJ whole genome shotgun (WGS) entry which is preliminary data.</text>
</comment>
<accession>A0AAD9H7W7</accession>
<dbReference type="EMBL" id="MU842985">
    <property type="protein sequence ID" value="KAK2023808.1"/>
    <property type="molecule type" value="Genomic_DNA"/>
</dbReference>
<evidence type="ECO:0000313" key="2">
    <source>
        <dbReference type="EMBL" id="KAK2023808.1"/>
    </source>
</evidence>
<keyword evidence="1" id="KW-0472">Membrane</keyword>
<name>A0AAD9H7W7_9PEZI</name>
<keyword evidence="1" id="KW-1133">Transmembrane helix</keyword>
<organism evidence="2 3">
    <name type="scientific">Colletotrichum zoysiae</name>
    <dbReference type="NCBI Taxonomy" id="1216348"/>
    <lineage>
        <taxon>Eukaryota</taxon>
        <taxon>Fungi</taxon>
        <taxon>Dikarya</taxon>
        <taxon>Ascomycota</taxon>
        <taxon>Pezizomycotina</taxon>
        <taxon>Sordariomycetes</taxon>
        <taxon>Hypocreomycetidae</taxon>
        <taxon>Glomerellales</taxon>
        <taxon>Glomerellaceae</taxon>
        <taxon>Colletotrichum</taxon>
        <taxon>Colletotrichum graminicola species complex</taxon>
    </lineage>
</organism>
<protein>
    <recommendedName>
        <fullName evidence="4">Transmembrane protein</fullName>
    </recommendedName>
</protein>
<evidence type="ECO:0000313" key="3">
    <source>
        <dbReference type="Proteomes" id="UP001232148"/>
    </source>
</evidence>
<dbReference type="AlphaFoldDB" id="A0AAD9H7W7"/>
<sequence>MFGDVPPLPLRPTGSLHVQKRQRFGRFMSDSLVMIYCSRSKTAYAFWFLSLYLSLSFVFLSSLPPRLLLLRHDPHAHWRQDLYRVEPEQAKKKKRGGYLESGKEAAPCPLAGAGYAARLDYLSPHSFFKKKRRKNGANK</sequence>
<dbReference type="Proteomes" id="UP001232148">
    <property type="component" value="Unassembled WGS sequence"/>
</dbReference>
<reference evidence="2" key="1">
    <citation type="submission" date="2021-06" db="EMBL/GenBank/DDBJ databases">
        <title>Comparative genomics, transcriptomics and evolutionary studies reveal genomic signatures of adaptation to plant cell wall in hemibiotrophic fungi.</title>
        <authorList>
            <consortium name="DOE Joint Genome Institute"/>
            <person name="Baroncelli R."/>
            <person name="Diaz J.F."/>
            <person name="Benocci T."/>
            <person name="Peng M."/>
            <person name="Battaglia E."/>
            <person name="Haridas S."/>
            <person name="Andreopoulos W."/>
            <person name="Labutti K."/>
            <person name="Pangilinan J."/>
            <person name="Floch G.L."/>
            <person name="Makela M.R."/>
            <person name="Henrissat B."/>
            <person name="Grigoriev I.V."/>
            <person name="Crouch J.A."/>
            <person name="De Vries R.P."/>
            <person name="Sukno S.A."/>
            <person name="Thon M.R."/>
        </authorList>
    </citation>
    <scope>NUCLEOTIDE SEQUENCE</scope>
    <source>
        <strain evidence="2">MAFF235873</strain>
    </source>
</reference>
<feature type="transmembrane region" description="Helical" evidence="1">
    <location>
        <begin position="44"/>
        <end position="63"/>
    </location>
</feature>
<evidence type="ECO:0000256" key="1">
    <source>
        <dbReference type="SAM" id="Phobius"/>
    </source>
</evidence>
<keyword evidence="1" id="KW-0812">Transmembrane</keyword>
<gene>
    <name evidence="2" type="ORF">LX32DRAFT_126284</name>
</gene>